<name>A0A270AYG3_FAUOS</name>
<accession>A0A270AYG3</accession>
<dbReference type="AlphaFoldDB" id="A0A270AYG3"/>
<dbReference type="InterPro" id="IPR058208">
    <property type="entry name" value="PACE"/>
</dbReference>
<evidence type="ECO:0000313" key="1">
    <source>
        <dbReference type="EMBL" id="QHG09089.1"/>
    </source>
</evidence>
<dbReference type="InterPro" id="IPR007896">
    <property type="entry name" value="BTP_bacteria"/>
</dbReference>
<dbReference type="Pfam" id="PF05232">
    <property type="entry name" value="BTP"/>
    <property type="match status" value="2"/>
</dbReference>
<sequence length="144" mass="16643">MTTKARIWQAILFETIAILLSLGWVKLLSFFGFTGSESQHNSSILALLIGISLIAMIWTFIYNLLFDKFFTGEKLARPLWLRVLHIVGFEGGLLGFTLPLVMWVMNIGLWQAFMLDISLTLLILVYGFIFYWIYDLVAHKYSRK</sequence>
<gene>
    <name evidence="1" type="ORF">GSF12_03795</name>
</gene>
<dbReference type="EMBL" id="CP047226">
    <property type="protein sequence ID" value="QHG09089.1"/>
    <property type="molecule type" value="Genomic_DNA"/>
</dbReference>
<reference evidence="1" key="1">
    <citation type="journal article" date="2020" name="Microbiol. Resour. Announc.">
        <title>Complete Genome Sequence of Moraxella osloensis Strain YV1, Isolated from an Australian Wastewater Treatment Plant.</title>
        <authorList>
            <person name="Batinovic S."/>
            <person name="Rice D.T.F."/>
            <person name="Seviour R.J."/>
            <person name="Petrovski S."/>
        </authorList>
    </citation>
    <scope>NUCLEOTIDE SEQUENCE</scope>
    <source>
        <strain evidence="1">YV1</strain>
    </source>
</reference>
<dbReference type="NCBIfam" id="NF033664">
    <property type="entry name" value="PACE_transport"/>
    <property type="match status" value="1"/>
</dbReference>
<protein>
    <submittedName>
        <fullName evidence="1">PACE efflux transporter</fullName>
    </submittedName>
</protein>
<organism evidence="1">
    <name type="scientific">Faucicola osloensis</name>
    <name type="common">Moraxella osloensis</name>
    <dbReference type="NCBI Taxonomy" id="34062"/>
    <lineage>
        <taxon>Bacteria</taxon>
        <taxon>Pseudomonadati</taxon>
        <taxon>Pseudomonadota</taxon>
        <taxon>Gammaproteobacteria</taxon>
        <taxon>Moraxellales</taxon>
        <taxon>Moraxellaceae</taxon>
        <taxon>Faucicola</taxon>
    </lineage>
</organism>
<proteinExistence type="predicted"/>